<proteinExistence type="predicted"/>
<organism evidence="1 2">
    <name type="scientific">Glossina morsitans morsitans</name>
    <name type="common">Savannah tsetse fly</name>
    <dbReference type="NCBI Taxonomy" id="37546"/>
    <lineage>
        <taxon>Eukaryota</taxon>
        <taxon>Metazoa</taxon>
        <taxon>Ecdysozoa</taxon>
        <taxon>Arthropoda</taxon>
        <taxon>Hexapoda</taxon>
        <taxon>Insecta</taxon>
        <taxon>Pterygota</taxon>
        <taxon>Neoptera</taxon>
        <taxon>Endopterygota</taxon>
        <taxon>Diptera</taxon>
        <taxon>Brachycera</taxon>
        <taxon>Muscomorpha</taxon>
        <taxon>Hippoboscoidea</taxon>
        <taxon>Glossinidae</taxon>
        <taxon>Glossina</taxon>
    </lineage>
</organism>
<sequence>MEKPSIPQENDWDSQSVENYQSVENIKRQMRKGNWTYIWRHPEIRAIIRVFLHELIDKQPKNIYEFSAALFNCNNTPLLVTKVNKQLQIVNKELKKGQWSHHDCDMVFSESDSSHSLVSSSSVGPDIDSMLRYAVILRDKNMSKK</sequence>
<dbReference type="EMBL" id="CCAG010017948">
    <property type="status" value="NOT_ANNOTATED_CDS"/>
    <property type="molecule type" value="Genomic_DNA"/>
</dbReference>
<dbReference type="EnsemblMetazoa" id="GMOY007155-RA">
    <property type="protein sequence ID" value="GMOY007155-PA"/>
    <property type="gene ID" value="GMOY007155"/>
</dbReference>
<dbReference type="PhylomeDB" id="A0A1B0G1J9"/>
<dbReference type="AlphaFoldDB" id="A0A1B0G1J9"/>
<evidence type="ECO:0000313" key="1">
    <source>
        <dbReference type="EnsemblMetazoa" id="GMOY007155-PA"/>
    </source>
</evidence>
<accession>A0A1B0G1J9</accession>
<protein>
    <submittedName>
        <fullName evidence="1">Uncharacterized protein</fullName>
    </submittedName>
</protein>
<dbReference type="CDD" id="cd22971">
    <property type="entry name" value="DD_RIIAD1"/>
    <property type="match status" value="1"/>
</dbReference>
<reference evidence="1" key="1">
    <citation type="submission" date="2020-05" db="UniProtKB">
        <authorList>
            <consortium name="EnsemblMetazoa"/>
        </authorList>
    </citation>
    <scope>IDENTIFICATION</scope>
    <source>
        <strain evidence="1">Yale</strain>
    </source>
</reference>
<name>A0A1B0G1J9_GLOMM</name>
<dbReference type="InterPro" id="IPR059162">
    <property type="entry name" value="RIIAD1"/>
</dbReference>
<evidence type="ECO:0000313" key="2">
    <source>
        <dbReference type="Proteomes" id="UP000092444"/>
    </source>
</evidence>
<keyword evidence="2" id="KW-1185">Reference proteome</keyword>
<dbReference type="Proteomes" id="UP000092444">
    <property type="component" value="Unassembled WGS sequence"/>
</dbReference>
<dbReference type="VEuPathDB" id="VectorBase:GMOY007155"/>